<keyword evidence="3" id="KW-0378">Hydrolase</keyword>
<dbReference type="GO" id="GO:0004176">
    <property type="term" value="F:ATP-dependent peptidase activity"/>
    <property type="evidence" value="ECO:0007669"/>
    <property type="project" value="InterPro"/>
</dbReference>
<dbReference type="InterPro" id="IPR027065">
    <property type="entry name" value="Lon_Prtase"/>
</dbReference>
<reference evidence="3 4" key="1">
    <citation type="journal article" date="2015" name="Microbiology (Mosc.)">
        <title>Genomics of the Weissella cibaria species with an examination of its metabolic traits.</title>
        <authorList>
            <person name="Lynch K.M."/>
            <person name="Lucid A."/>
            <person name="Arendt E.K."/>
            <person name="Sleator R.D."/>
            <person name="Lucey B."/>
            <person name="Coffey A."/>
        </authorList>
    </citation>
    <scope>NUCLEOTIDE SEQUENCE [LARGE SCALE GENOMIC DNA]</scope>
    <source>
        <strain evidence="3 4">AB3b</strain>
    </source>
</reference>
<dbReference type="PANTHER" id="PTHR10046">
    <property type="entry name" value="ATP DEPENDENT LON PROTEASE FAMILY MEMBER"/>
    <property type="match status" value="1"/>
</dbReference>
<dbReference type="AlphaFoldDB" id="A0A0D1LZK7"/>
<keyword evidence="3" id="KW-0645">Protease</keyword>
<dbReference type="GO" id="GO:0004252">
    <property type="term" value="F:serine-type endopeptidase activity"/>
    <property type="evidence" value="ECO:0007669"/>
    <property type="project" value="InterPro"/>
</dbReference>
<evidence type="ECO:0000259" key="1">
    <source>
        <dbReference type="Pfam" id="PF05362"/>
    </source>
</evidence>
<dbReference type="NCBIfam" id="TIGR02688">
    <property type="entry name" value="BREX system Lon protease-like protein BrxL"/>
    <property type="match status" value="1"/>
</dbReference>
<proteinExistence type="predicted"/>
<accession>A0A0D1LZK7</accession>
<dbReference type="Pfam" id="PF13337">
    <property type="entry name" value="BrxL_ATPase"/>
    <property type="match status" value="1"/>
</dbReference>
<dbReference type="Proteomes" id="UP000032289">
    <property type="component" value="Unassembled WGS sequence"/>
</dbReference>
<dbReference type="InterPro" id="IPR014721">
    <property type="entry name" value="Ribsml_uS5_D2-typ_fold_subgr"/>
</dbReference>
<dbReference type="InterPro" id="IPR020568">
    <property type="entry name" value="Ribosomal_Su5_D2-typ_SF"/>
</dbReference>
<dbReference type="EMBL" id="JWHT01000031">
    <property type="protein sequence ID" value="KIU23952.1"/>
    <property type="molecule type" value="Genomic_DNA"/>
</dbReference>
<dbReference type="GO" id="GO:0005524">
    <property type="term" value="F:ATP binding"/>
    <property type="evidence" value="ECO:0007669"/>
    <property type="project" value="InterPro"/>
</dbReference>
<dbReference type="GO" id="GO:0006508">
    <property type="term" value="P:proteolysis"/>
    <property type="evidence" value="ECO:0007669"/>
    <property type="project" value="UniProtKB-KW"/>
</dbReference>
<comment type="caution">
    <text evidence="3">The sequence shown here is derived from an EMBL/GenBank/DDBJ whole genome shotgun (WGS) entry which is preliminary data.</text>
</comment>
<dbReference type="InterPro" id="IPR046838">
    <property type="entry name" value="BrxL_N"/>
</dbReference>
<dbReference type="SUPFAM" id="SSF54211">
    <property type="entry name" value="Ribosomal protein S5 domain 2-like"/>
    <property type="match status" value="1"/>
</dbReference>
<feature type="domain" description="BREX system Lon protease-like BrxL N-terminal" evidence="2">
    <location>
        <begin position="47"/>
        <end position="176"/>
    </location>
</feature>
<dbReference type="NCBIfam" id="TIGR02653">
    <property type="entry name" value="Lon_rel_chp"/>
    <property type="match status" value="1"/>
</dbReference>
<dbReference type="PATRIC" id="fig|137591.24.peg.1303"/>
<dbReference type="Pfam" id="PF05362">
    <property type="entry name" value="Lon_C"/>
    <property type="match status" value="1"/>
</dbReference>
<gene>
    <name evidence="3" type="ORF">ab3b_01333</name>
</gene>
<feature type="domain" description="Lon proteolytic" evidence="1">
    <location>
        <begin position="548"/>
        <end position="709"/>
    </location>
</feature>
<name>A0A0D1LZK7_9LACO</name>
<dbReference type="Gene3D" id="3.30.230.10">
    <property type="match status" value="1"/>
</dbReference>
<evidence type="ECO:0000313" key="4">
    <source>
        <dbReference type="Proteomes" id="UP000032289"/>
    </source>
</evidence>
<organism evidence="3 4">
    <name type="scientific">Weissella cibaria</name>
    <dbReference type="NCBI Taxonomy" id="137591"/>
    <lineage>
        <taxon>Bacteria</taxon>
        <taxon>Bacillati</taxon>
        <taxon>Bacillota</taxon>
        <taxon>Bacilli</taxon>
        <taxon>Lactobacillales</taxon>
        <taxon>Lactobacillaceae</taxon>
        <taxon>Weissella</taxon>
    </lineage>
</organism>
<evidence type="ECO:0000313" key="3">
    <source>
        <dbReference type="EMBL" id="KIU23952.1"/>
    </source>
</evidence>
<evidence type="ECO:0000259" key="2">
    <source>
        <dbReference type="Pfam" id="PF20442"/>
    </source>
</evidence>
<dbReference type="InterPro" id="IPR014061">
    <property type="entry name" value="BrxL-like"/>
</dbReference>
<dbReference type="InterPro" id="IPR008269">
    <property type="entry name" value="Lon_proteolytic"/>
</dbReference>
<dbReference type="InterPro" id="IPR013473">
    <property type="entry name" value="BrxL"/>
</dbReference>
<dbReference type="Pfam" id="PF20442">
    <property type="entry name" value="BrxL_N"/>
    <property type="match status" value="1"/>
</dbReference>
<sequence>MTLVNDDNNLHDDLESSNDDVDITATEVLASGSDSNFDLLDKLEINFPGRFVRKDLTQRIKEGANVPSYVLEYLLGMYANSSDPATIEQGVENVKKTLANNYVRPDEAEKIKSKIRENGAYTVIDKLTVTLNTRLDRYEAAFSNLGITGVPVDSRYPQDYERLLGGGIWAIVRLSYYHDDMESDSTAPFNVEKLTPIQVAGLDMSEVRQGREKFTTDEWIDLLLRTIGMEPTQFEKRQKWLFISRLIPMVENNYNFVELGPRGTGKSHVYKELSPNSILVSGGQTTVANLFYNMSRHQVGLVGMWDTVAFDEVAGITFKDKDGVQIMKDYMASGSFARGKDEIQASASMVFVGNINQSVDVVMRTSHLFDPFPNVMANDSAFLDRIHNYLPGWEIPKYKPSFFTKGYGFITDYFAEVMRELRKISYGDAFEAYFKLGNQLNQRDTIAVRKTVSGMIKLIYPHGEFSKEDVEEVLRFAIEMRRRVKEQLKKIGGMEFFDVNLSYIDNETFEEKFVAVPEQGSSTLIPVGTEKPGHVYSVGYDAGNRLSLFKIETQMTAGNGKFATTGIGGHRGAKESMDTAYKYLKANAGHVSGTISLSQHDFVLNATNLNNGLMTDHLSLATYLALISISLAKPTVDSLVVVGDLTIGGSVVKPENLADTLQVARDSGAKKVLLPMTSAADFGTVPSDLLGSFTIIFYNTIEEAAFKALGVE</sequence>
<protein>
    <submittedName>
        <fullName evidence="3">ATP-dependent protease La</fullName>
    </submittedName>
</protein>
<dbReference type="GO" id="GO:0030163">
    <property type="term" value="P:protein catabolic process"/>
    <property type="evidence" value="ECO:0007669"/>
    <property type="project" value="InterPro"/>
</dbReference>